<dbReference type="PANTHER" id="PTHR30455">
    <property type="entry name" value="TRANSCRIPTIONAL REPRESSOR NRDR"/>
    <property type="match status" value="1"/>
</dbReference>
<dbReference type="Pfam" id="PF03477">
    <property type="entry name" value="ATP-cone"/>
    <property type="match status" value="1"/>
</dbReference>
<dbReference type="InterPro" id="IPR003796">
    <property type="entry name" value="RNR_NrdR-like"/>
</dbReference>
<name>I7KWQ4_9CLOT</name>
<dbReference type="OrthoDB" id="1955101at2"/>
<dbReference type="PANTHER" id="PTHR30455:SF2">
    <property type="entry name" value="TRANSCRIPTIONAL REPRESSOR NRDR"/>
    <property type="match status" value="1"/>
</dbReference>
<proteinExistence type="predicted"/>
<dbReference type="InterPro" id="IPR005144">
    <property type="entry name" value="ATP-cone_dom"/>
</dbReference>
<gene>
    <name evidence="6" type="ORF">CAAU_2568</name>
</gene>
<organism evidence="6 7">
    <name type="scientific">Caloramator australicus RC3</name>
    <dbReference type="NCBI Taxonomy" id="857293"/>
    <lineage>
        <taxon>Bacteria</taxon>
        <taxon>Bacillati</taxon>
        <taxon>Bacillota</taxon>
        <taxon>Clostridia</taxon>
        <taxon>Eubacteriales</taxon>
        <taxon>Clostridiaceae</taxon>
        <taxon>Caloramator</taxon>
    </lineage>
</organism>
<dbReference type="EMBL" id="CAKP01000138">
    <property type="protein sequence ID" value="CCJ34651.1"/>
    <property type="molecule type" value="Genomic_DNA"/>
</dbReference>
<evidence type="ECO:0000256" key="3">
    <source>
        <dbReference type="ARBA" id="ARBA00022840"/>
    </source>
</evidence>
<evidence type="ECO:0000256" key="1">
    <source>
        <dbReference type="ARBA" id="ARBA00022741"/>
    </source>
</evidence>
<dbReference type="AlphaFoldDB" id="I7KWQ4"/>
<evidence type="ECO:0000256" key="2">
    <source>
        <dbReference type="ARBA" id="ARBA00022833"/>
    </source>
</evidence>
<dbReference type="GO" id="GO:0008270">
    <property type="term" value="F:zinc ion binding"/>
    <property type="evidence" value="ECO:0007669"/>
    <property type="project" value="InterPro"/>
</dbReference>
<dbReference type="RefSeq" id="WP_008909894.1">
    <property type="nucleotide sequence ID" value="NZ_CAKP01000138.1"/>
</dbReference>
<protein>
    <submittedName>
        <fullName evidence="6">ATP-cone</fullName>
    </submittedName>
</protein>
<dbReference type="STRING" id="857293.CAAU_2568"/>
<keyword evidence="2" id="KW-0862">Zinc</keyword>
<evidence type="ECO:0000256" key="4">
    <source>
        <dbReference type="PROSITE-ProRule" id="PRU00492"/>
    </source>
</evidence>
<comment type="caution">
    <text evidence="6">The sequence shown here is derived from an EMBL/GenBank/DDBJ whole genome shotgun (WGS) entry which is preliminary data.</text>
</comment>
<accession>I7KWQ4</accession>
<evidence type="ECO:0000313" key="7">
    <source>
        <dbReference type="Proteomes" id="UP000007652"/>
    </source>
</evidence>
<feature type="domain" description="ATP-cone" evidence="5">
    <location>
        <begin position="1"/>
        <end position="86"/>
    </location>
</feature>
<dbReference type="PROSITE" id="PS51161">
    <property type="entry name" value="ATP_CONE"/>
    <property type="match status" value="1"/>
</dbReference>
<evidence type="ECO:0000313" key="6">
    <source>
        <dbReference type="EMBL" id="CCJ34651.1"/>
    </source>
</evidence>
<dbReference type="eggNOG" id="ENOG5033HKC">
    <property type="taxonomic scope" value="Bacteria"/>
</dbReference>
<dbReference type="GO" id="GO:0045892">
    <property type="term" value="P:negative regulation of DNA-templated transcription"/>
    <property type="evidence" value="ECO:0007669"/>
    <property type="project" value="InterPro"/>
</dbReference>
<dbReference type="GO" id="GO:0005524">
    <property type="term" value="F:ATP binding"/>
    <property type="evidence" value="ECO:0007669"/>
    <property type="project" value="UniProtKB-UniRule"/>
</dbReference>
<sequence length="86" mass="10014">MKVIKKDGRVEEFYKDKIITSIENASDDVKEPLTMSDVENVVREVEKNLLNLNKKEVTTHEIRQVIIEVLKNFGFNDVAEAYKNFI</sequence>
<keyword evidence="7" id="KW-1185">Reference proteome</keyword>
<evidence type="ECO:0000259" key="5">
    <source>
        <dbReference type="PROSITE" id="PS51161"/>
    </source>
</evidence>
<keyword evidence="3 4" id="KW-0067">ATP-binding</keyword>
<keyword evidence="1 4" id="KW-0547">Nucleotide-binding</keyword>
<dbReference type="Proteomes" id="UP000007652">
    <property type="component" value="Unassembled WGS sequence"/>
</dbReference>
<reference evidence="6 7" key="1">
    <citation type="journal article" date="2011" name="J. Bacteriol.">
        <title>Draft genome sequence of Caloramator australicus strain RC3T, a thermoanaerobe from the Great Artesian Basin of Australia.</title>
        <authorList>
            <person name="Ogg C.D."/>
            <person name="Patel B.K.C."/>
        </authorList>
    </citation>
    <scope>NUCLEOTIDE SEQUENCE [LARGE SCALE GENOMIC DNA]</scope>
    <source>
        <strain evidence="6 7">RC3</strain>
    </source>
</reference>